<dbReference type="RefSeq" id="WP_105322094.1">
    <property type="nucleotide sequence ID" value="NZ_CP026610.1"/>
</dbReference>
<name>A0ABC8DCV3_BACVE</name>
<accession>A0ABC8DCV3</accession>
<dbReference type="Proteomes" id="UP000250069">
    <property type="component" value="Chromosome"/>
</dbReference>
<evidence type="ECO:0008006" key="4">
    <source>
        <dbReference type="Google" id="ProtNLM"/>
    </source>
</evidence>
<gene>
    <name evidence="2" type="ORF">BVDSYZ_16155</name>
</gene>
<evidence type="ECO:0000313" key="2">
    <source>
        <dbReference type="EMBL" id="AWX73460.1"/>
    </source>
</evidence>
<feature type="coiled-coil region" evidence="1">
    <location>
        <begin position="55"/>
        <end position="103"/>
    </location>
</feature>
<reference evidence="2 3" key="1">
    <citation type="submission" date="2018-06" db="EMBL/GenBank/DDBJ databases">
        <title>Complete Genome Sequence of Bacillus velezensis DSYZ, a Plant Growth-Promoting Rhizobacterium with Antifungal Activity.</title>
        <authorList>
            <person name="Du B."/>
            <person name="Ding Y."/>
            <person name="Liu K."/>
            <person name="Yao L."/>
            <person name="Wang C."/>
            <person name="Li H."/>
            <person name="Liu H."/>
        </authorList>
    </citation>
    <scope>NUCLEOTIDE SEQUENCE [LARGE SCALE GENOMIC DNA]</scope>
    <source>
        <strain evidence="2 3">DSYZ</strain>
    </source>
</reference>
<keyword evidence="1" id="KW-0175">Coiled coil</keyword>
<evidence type="ECO:0000313" key="3">
    <source>
        <dbReference type="Proteomes" id="UP000250069"/>
    </source>
</evidence>
<evidence type="ECO:0000256" key="1">
    <source>
        <dbReference type="SAM" id="Coils"/>
    </source>
</evidence>
<sequence>MIQVYEYDENFILTKPVAIEPDEEGNYTIPENCTIVQPPSFIKAMYHPAEKTWTEAATEEEKEELEKQIENGRVSSPVDLLKMQNAKLSLQVAATEKENAQRRQREADTALLIAQLQKDITDLKEGK</sequence>
<dbReference type="EMBL" id="CP030150">
    <property type="protein sequence ID" value="AWX73460.1"/>
    <property type="molecule type" value="Genomic_DNA"/>
</dbReference>
<organism evidence="2 3">
    <name type="scientific">Bacillus velezensis</name>
    <dbReference type="NCBI Taxonomy" id="492670"/>
    <lineage>
        <taxon>Bacteria</taxon>
        <taxon>Bacillati</taxon>
        <taxon>Bacillota</taxon>
        <taxon>Bacilli</taxon>
        <taxon>Bacillales</taxon>
        <taxon>Bacillaceae</taxon>
        <taxon>Bacillus</taxon>
        <taxon>Bacillus amyloliquefaciens group</taxon>
    </lineage>
</organism>
<proteinExistence type="predicted"/>
<protein>
    <recommendedName>
        <fullName evidence="4">Bacteriophage SP-beta YorD domain-containing protein</fullName>
    </recommendedName>
</protein>
<dbReference type="AlphaFoldDB" id="A0ABC8DCV3"/>